<dbReference type="Pfam" id="PF13472">
    <property type="entry name" value="Lipase_GDSL_2"/>
    <property type="match status" value="1"/>
</dbReference>
<dbReference type="Gene3D" id="3.40.50.1110">
    <property type="entry name" value="SGNH hydrolase"/>
    <property type="match status" value="1"/>
</dbReference>
<sequence>MKEVISPELRAYHHSKLDGFIKENQKLEKGGYVFAGDSITDFFPIKKYLGRDLSLINRGIAGIDTTWLLEHLEEQVWILEPEKVFIWLGTNDLGLGYSISDIINNYIEIISEIKSESIATQIYIISVLPVNESENYKDRVKIRSNKAIRELNLSLSNLAGAEFVDLYSLLLDAKGNLDAIYTKDGLHLTSKAYEILAEEIRKYL</sequence>
<evidence type="ECO:0000313" key="3">
    <source>
        <dbReference type="Proteomes" id="UP000182508"/>
    </source>
</evidence>
<feature type="domain" description="SGNH hydrolase-type esterase" evidence="1">
    <location>
        <begin position="35"/>
        <end position="195"/>
    </location>
</feature>
<dbReference type="PANTHER" id="PTHR14209:SF19">
    <property type="entry name" value="ISOAMYL ACETATE-HYDROLYZING ESTERASE 1 HOMOLOG"/>
    <property type="match status" value="1"/>
</dbReference>
<organism evidence="2 3">
    <name type="scientific">Streptococcus henryi</name>
    <dbReference type="NCBI Taxonomy" id="439219"/>
    <lineage>
        <taxon>Bacteria</taxon>
        <taxon>Bacillati</taxon>
        <taxon>Bacillota</taxon>
        <taxon>Bacilli</taxon>
        <taxon>Lactobacillales</taxon>
        <taxon>Streptococcaceae</taxon>
        <taxon>Streptococcus</taxon>
    </lineage>
</organism>
<dbReference type="CDD" id="cd01841">
    <property type="entry name" value="NnaC_like"/>
    <property type="match status" value="1"/>
</dbReference>
<dbReference type="SUPFAM" id="SSF52266">
    <property type="entry name" value="SGNH hydrolase"/>
    <property type="match status" value="1"/>
</dbReference>
<dbReference type="Proteomes" id="UP000182508">
    <property type="component" value="Unassembled WGS sequence"/>
</dbReference>
<dbReference type="RefSeq" id="WP_074485007.1">
    <property type="nucleotide sequence ID" value="NZ_FMXP01000003.1"/>
</dbReference>
<accession>A0A1G6A8N1</accession>
<dbReference type="InterPro" id="IPR036514">
    <property type="entry name" value="SGNH_hydro_sf"/>
</dbReference>
<gene>
    <name evidence="2" type="ORF">SAMN02910293_00235</name>
</gene>
<dbReference type="InterPro" id="IPR045136">
    <property type="entry name" value="Iah1-like"/>
</dbReference>
<name>A0A1G6A8N1_9STRE</name>
<evidence type="ECO:0000313" key="2">
    <source>
        <dbReference type="EMBL" id="SDB04680.1"/>
    </source>
</evidence>
<dbReference type="PANTHER" id="PTHR14209">
    <property type="entry name" value="ISOAMYL ACETATE-HYDROLYZING ESTERASE 1"/>
    <property type="match status" value="1"/>
</dbReference>
<dbReference type="AlphaFoldDB" id="A0A1G6A8N1"/>
<dbReference type="STRING" id="439219.SAMN02910293_00235"/>
<reference evidence="2 3" key="1">
    <citation type="submission" date="2016-10" db="EMBL/GenBank/DDBJ databases">
        <authorList>
            <person name="de Groot N.N."/>
        </authorList>
    </citation>
    <scope>NUCLEOTIDE SEQUENCE [LARGE SCALE GENOMIC DNA]</scope>
    <source>
        <strain evidence="2 3">A-4</strain>
    </source>
</reference>
<dbReference type="eggNOG" id="COG2755">
    <property type="taxonomic scope" value="Bacteria"/>
</dbReference>
<dbReference type="InterPro" id="IPR013830">
    <property type="entry name" value="SGNH_hydro"/>
</dbReference>
<dbReference type="EMBL" id="FMXP01000003">
    <property type="protein sequence ID" value="SDB04680.1"/>
    <property type="molecule type" value="Genomic_DNA"/>
</dbReference>
<keyword evidence="3" id="KW-1185">Reference proteome</keyword>
<evidence type="ECO:0000259" key="1">
    <source>
        <dbReference type="Pfam" id="PF13472"/>
    </source>
</evidence>
<protein>
    <submittedName>
        <fullName evidence="2">Lysophospholipase L1</fullName>
    </submittedName>
</protein>
<proteinExistence type="predicted"/>